<dbReference type="OrthoDB" id="7862028at2"/>
<organism evidence="1 2">
    <name type="scientific">Phaeobacter porticola</name>
    <dbReference type="NCBI Taxonomy" id="1844006"/>
    <lineage>
        <taxon>Bacteria</taxon>
        <taxon>Pseudomonadati</taxon>
        <taxon>Pseudomonadota</taxon>
        <taxon>Alphaproteobacteria</taxon>
        <taxon>Rhodobacterales</taxon>
        <taxon>Roseobacteraceae</taxon>
        <taxon>Phaeobacter</taxon>
    </lineage>
</organism>
<evidence type="ECO:0008006" key="3">
    <source>
        <dbReference type="Google" id="ProtNLM"/>
    </source>
</evidence>
<reference evidence="2" key="1">
    <citation type="submission" date="2016-07" db="EMBL/GenBank/DDBJ databases">
        <title>Phaeobacter portensis sp. nov., a tropodithietic acid producing bacterium isolated from a German harbor.</title>
        <authorList>
            <person name="Freese H.M."/>
            <person name="Bunk B."/>
            <person name="Breider S."/>
            <person name="Brinkhoff T."/>
        </authorList>
    </citation>
    <scope>NUCLEOTIDE SEQUENCE [LARGE SCALE GENOMIC DNA]</scope>
    <source>
        <strain evidence="2">P97</strain>
    </source>
</reference>
<dbReference type="STRING" id="1844006.PhaeoP97_02124"/>
<proteinExistence type="predicted"/>
<sequence>MIRASSYRTARTACAAPAAPTGGAHRFWGRGCGNEPVITSLLDVPFVRLLGSSADVARRCLHAGFGVVAGGALLVSSALANPLPVDLPSGQDVSLQEVLLDEGTGELWVRFRFLAPQIARDAALISYEQAAPDMDYLCQTLALAYLRQHDLDPSRVVISLADRDVAFGQMDASATQFFESYRPDGDSCIWEAF</sequence>
<dbReference type="Proteomes" id="UP000183859">
    <property type="component" value="Chromosome"/>
</dbReference>
<dbReference type="Pfam" id="PF20107">
    <property type="entry name" value="DUF6497"/>
    <property type="match status" value="1"/>
</dbReference>
<gene>
    <name evidence="1" type="ORF">PhaeoP97_02124</name>
</gene>
<dbReference type="InterPro" id="IPR045467">
    <property type="entry name" value="DUF6497"/>
</dbReference>
<keyword evidence="2" id="KW-1185">Reference proteome</keyword>
<name>A0A1L3I5T9_9RHOB</name>
<protein>
    <recommendedName>
        <fullName evidence="3">Acetolactate synthase</fullName>
    </recommendedName>
</protein>
<dbReference type="KEGG" id="php:PhaeoP97_02124"/>
<dbReference type="AlphaFoldDB" id="A0A1L3I5T9"/>
<evidence type="ECO:0000313" key="1">
    <source>
        <dbReference type="EMBL" id="APG47524.1"/>
    </source>
</evidence>
<accession>A0A1L3I5T9</accession>
<evidence type="ECO:0000313" key="2">
    <source>
        <dbReference type="Proteomes" id="UP000183859"/>
    </source>
</evidence>
<dbReference type="EMBL" id="CP016364">
    <property type="protein sequence ID" value="APG47524.1"/>
    <property type="molecule type" value="Genomic_DNA"/>
</dbReference>